<dbReference type="Proteomes" id="UP000501868">
    <property type="component" value="Chromosome"/>
</dbReference>
<dbReference type="AlphaFoldDB" id="A0A6H1PAC1"/>
<reference evidence="1 2" key="1">
    <citation type="submission" date="2020-04" db="EMBL/GenBank/DDBJ databases">
        <title>Genome-Wide Identification of 5-Methylcytosine Sites in Bacterial Genomes By High-Throughput Sequencing of MspJI Restriction Fragments.</title>
        <authorList>
            <person name="Wu V."/>
        </authorList>
    </citation>
    <scope>NUCLEOTIDE SEQUENCE [LARGE SCALE GENOMIC DNA]</scope>
    <source>
        <strain evidence="1 2">S2</strain>
    </source>
</reference>
<name>A0A6H1PAC1_PRIMG</name>
<dbReference type="Pfam" id="PF01177">
    <property type="entry name" value="Asp_Glu_race"/>
    <property type="match status" value="1"/>
</dbReference>
<dbReference type="Gene3D" id="3.40.50.1860">
    <property type="match status" value="2"/>
</dbReference>
<reference evidence="1 2" key="2">
    <citation type="submission" date="2020-04" db="EMBL/GenBank/DDBJ databases">
        <authorList>
            <person name="Fomenkov A."/>
            <person name="Anton B.P."/>
            <person name="Roberts R.J."/>
        </authorList>
    </citation>
    <scope>NUCLEOTIDE SEQUENCE [LARGE SCALE GENOMIC DNA]</scope>
    <source>
        <strain evidence="1 2">S2</strain>
    </source>
</reference>
<dbReference type="InterPro" id="IPR015942">
    <property type="entry name" value="Asp/Glu/hydantoin_racemase"/>
</dbReference>
<evidence type="ECO:0000313" key="1">
    <source>
        <dbReference type="EMBL" id="QIZ10352.1"/>
    </source>
</evidence>
<proteinExistence type="predicted"/>
<gene>
    <name evidence="1" type="ORF">HFZ78_29600</name>
</gene>
<protein>
    <submittedName>
        <fullName evidence="1">Asp/Glu racemase</fullName>
    </submittedName>
</protein>
<evidence type="ECO:0000313" key="2">
    <source>
        <dbReference type="Proteomes" id="UP000501868"/>
    </source>
</evidence>
<dbReference type="InterPro" id="IPR001920">
    <property type="entry name" value="Asp/Glu_race"/>
</dbReference>
<sequence length="219" mass="23809">MKKKLAIIHTTPVTIEPLKDLANKMIGECEIINLVDDSILPQLGKNGGNVQEIADRWEGYAKVAEQLGADCILNACSSIGELVSFTQPKIATPIIRIDDAMAEFAISSAEKIGVAATLETTLRPTLDLLKQKAAEQQKNVEFEPILVSSAYQKLIANDKEGHDLDLSVALRELAKKVDIVVLAQASMARVVSSFTPDEQSHFVTSPELGMEAVNRTLKN</sequence>
<organism evidence="1 2">
    <name type="scientific">Priestia megaterium</name>
    <name type="common">Bacillus megaterium</name>
    <dbReference type="NCBI Taxonomy" id="1404"/>
    <lineage>
        <taxon>Bacteria</taxon>
        <taxon>Bacillati</taxon>
        <taxon>Bacillota</taxon>
        <taxon>Bacilli</taxon>
        <taxon>Bacillales</taxon>
        <taxon>Bacillaceae</taxon>
        <taxon>Priestia</taxon>
    </lineage>
</organism>
<accession>A0A6H1PAC1</accession>
<dbReference type="EMBL" id="CP051128">
    <property type="protein sequence ID" value="QIZ10352.1"/>
    <property type="molecule type" value="Genomic_DNA"/>
</dbReference>
<dbReference type="GO" id="GO:0047661">
    <property type="term" value="F:amino-acid racemase activity"/>
    <property type="evidence" value="ECO:0007669"/>
    <property type="project" value="InterPro"/>
</dbReference>